<accession>A0A364LJF9</accession>
<name>A0A364LJF9_9GAMM</name>
<protein>
    <submittedName>
        <fullName evidence="1">Uncharacterized protein</fullName>
    </submittedName>
</protein>
<comment type="caution">
    <text evidence="1">The sequence shown here is derived from an EMBL/GenBank/DDBJ whole genome shotgun (WGS) entry which is preliminary data.</text>
</comment>
<dbReference type="EMBL" id="MVJN01000005">
    <property type="protein sequence ID" value="RAP36648.1"/>
    <property type="molecule type" value="Genomic_DNA"/>
</dbReference>
<evidence type="ECO:0000313" key="2">
    <source>
        <dbReference type="Proteomes" id="UP000249458"/>
    </source>
</evidence>
<evidence type="ECO:0000313" key="1">
    <source>
        <dbReference type="EMBL" id="RAP36648.1"/>
    </source>
</evidence>
<gene>
    <name evidence="1" type="ORF">B1207_07535</name>
</gene>
<dbReference type="RefSeq" id="WP_112219379.1">
    <property type="nucleotide sequence ID" value="NZ_MVJN01000005.1"/>
</dbReference>
<sequence>MESIRARQNNEALYEAATLLKDLNEQVVYVGGRIVGLLITDVIEDDVRPTYDIDVALDLGTTDIVAHYSLQRKLESLGLKPEGNINCRYLFEHIIIDVIYTKGTLQGINSNWYQAGFDNAIEISIKDKKIKILNAVYFIATKLEAFTDRAFRDNDYWDCKDLEDVVNVINGRPELLIELKNSPHDVVDFISGYFKKLMEDPRWLDAIKSIARFERSRNIVLDALGKIIALKS</sequence>
<dbReference type="Proteomes" id="UP000249458">
    <property type="component" value="Unassembled WGS sequence"/>
</dbReference>
<organism evidence="1 2">
    <name type="scientific">Legionella quinlivanii</name>
    <dbReference type="NCBI Taxonomy" id="45073"/>
    <lineage>
        <taxon>Bacteria</taxon>
        <taxon>Pseudomonadati</taxon>
        <taxon>Pseudomonadota</taxon>
        <taxon>Gammaproteobacteria</taxon>
        <taxon>Legionellales</taxon>
        <taxon>Legionellaceae</taxon>
        <taxon>Legionella</taxon>
    </lineage>
</organism>
<reference evidence="1 2" key="1">
    <citation type="submission" date="2017-02" db="EMBL/GenBank/DDBJ databases">
        <title>Legionella quilivanii strain from human: case report and whole genome sequencing analysis.</title>
        <authorList>
            <person name="Lalancette C."/>
            <person name="Leduc J.-M."/>
            <person name="Levesque S."/>
            <person name="Fournier E."/>
            <person name="Saoud J."/>
            <person name="Faucher S.P."/>
            <person name="Bernard K."/>
            <person name="Martineau C."/>
            <person name="Longtin J."/>
        </authorList>
    </citation>
    <scope>NUCLEOTIDE SEQUENCE [LARGE SCALE GENOMIC DNA]</scope>
    <source>
        <strain evidence="1 2">ID143958</strain>
    </source>
</reference>
<dbReference type="AlphaFoldDB" id="A0A364LJF9"/>
<proteinExistence type="predicted"/>